<name>A0A6G0YAF0_APHCR</name>
<feature type="compositionally biased region" description="Basic and acidic residues" evidence="1">
    <location>
        <begin position="54"/>
        <end position="68"/>
    </location>
</feature>
<dbReference type="Pfam" id="PF13975">
    <property type="entry name" value="gag-asp_proteas"/>
    <property type="match status" value="1"/>
</dbReference>
<dbReference type="OrthoDB" id="10060349at2759"/>
<feature type="compositionally biased region" description="Low complexity" evidence="1">
    <location>
        <begin position="69"/>
        <end position="81"/>
    </location>
</feature>
<evidence type="ECO:0000313" key="3">
    <source>
        <dbReference type="Proteomes" id="UP000478052"/>
    </source>
</evidence>
<evidence type="ECO:0000313" key="2">
    <source>
        <dbReference type="EMBL" id="KAF0752125.1"/>
    </source>
</evidence>
<evidence type="ECO:0000256" key="1">
    <source>
        <dbReference type="SAM" id="MobiDB-lite"/>
    </source>
</evidence>
<feature type="compositionally biased region" description="Polar residues" evidence="1">
    <location>
        <begin position="82"/>
        <end position="96"/>
    </location>
</feature>
<dbReference type="Proteomes" id="UP000478052">
    <property type="component" value="Unassembled WGS sequence"/>
</dbReference>
<feature type="region of interest" description="Disordered" evidence="1">
    <location>
        <begin position="54"/>
        <end position="112"/>
    </location>
</feature>
<protein>
    <submittedName>
        <fullName evidence="2">AP2/ERF domain-containing protein PFD0985w-like</fullName>
    </submittedName>
</protein>
<dbReference type="PROSITE" id="PS00141">
    <property type="entry name" value="ASP_PROTEASE"/>
    <property type="match status" value="1"/>
</dbReference>
<dbReference type="SUPFAM" id="SSF50630">
    <property type="entry name" value="Acid proteases"/>
    <property type="match status" value="1"/>
</dbReference>
<dbReference type="GO" id="GO:0006508">
    <property type="term" value="P:proteolysis"/>
    <property type="evidence" value="ECO:0007669"/>
    <property type="project" value="InterPro"/>
</dbReference>
<reference evidence="2 3" key="1">
    <citation type="submission" date="2019-08" db="EMBL/GenBank/DDBJ databases">
        <title>Whole genome of Aphis craccivora.</title>
        <authorList>
            <person name="Voronova N.V."/>
            <person name="Shulinski R.S."/>
            <person name="Bandarenka Y.V."/>
            <person name="Zhorov D.G."/>
            <person name="Warner D."/>
        </authorList>
    </citation>
    <scope>NUCLEOTIDE SEQUENCE [LARGE SCALE GENOMIC DNA]</scope>
    <source>
        <strain evidence="2">180601</strain>
        <tissue evidence="2">Whole Body</tissue>
    </source>
</reference>
<keyword evidence="3" id="KW-1185">Reference proteome</keyword>
<dbReference type="AlphaFoldDB" id="A0A6G0YAF0"/>
<sequence>MQVWSQCLNINNITPNTNYREHFAIWATKLRHFKGHLSLPERTILAAMKVLGEEEHAKEKTEPSETHNNKQQKNTNNWGNQRNSGWSNLPPRNNRWNSHNTNTSTREETNSDEKHVINSLNTTNQSVSPYIQCTIEGEEITLLVDTGATISVLTKEIVDIITHKNPRIPQLPVTEEQISNAVGKKVCKVSEQIFCECKIDNIYLQTNFIQVENINEKGIIGADILSKYAAQIKFKENTVQIMVDEISFANKEPRLMNEREHLLNEEINENNMENDQITLNNQEYQIFTSLLNKYNSIFSDQPGKITKFQCQIKIKPGDPIYQRQYPIPISKIPKQNHHEEEHRQEVSEFVFVIDNNFVKDRQLTKIKGKTAMVMRTSLRIKYLDDYGLKIENKSALQATQRRTGYNTPCTPLSFVENNTLELINSTGIFGYTENMLESDPICDEIEVLNNNEINESNELFPEESVENEVFLKNKTKKVNNCQKIG</sequence>
<dbReference type="InterPro" id="IPR021109">
    <property type="entry name" value="Peptidase_aspartic_dom_sf"/>
</dbReference>
<organism evidence="2 3">
    <name type="scientific">Aphis craccivora</name>
    <name type="common">Cowpea aphid</name>
    <dbReference type="NCBI Taxonomy" id="307492"/>
    <lineage>
        <taxon>Eukaryota</taxon>
        <taxon>Metazoa</taxon>
        <taxon>Ecdysozoa</taxon>
        <taxon>Arthropoda</taxon>
        <taxon>Hexapoda</taxon>
        <taxon>Insecta</taxon>
        <taxon>Pterygota</taxon>
        <taxon>Neoptera</taxon>
        <taxon>Paraneoptera</taxon>
        <taxon>Hemiptera</taxon>
        <taxon>Sternorrhyncha</taxon>
        <taxon>Aphidomorpha</taxon>
        <taxon>Aphidoidea</taxon>
        <taxon>Aphididae</taxon>
        <taxon>Aphidini</taxon>
        <taxon>Aphis</taxon>
        <taxon>Aphis</taxon>
    </lineage>
</organism>
<dbReference type="EMBL" id="VUJU01005153">
    <property type="protein sequence ID" value="KAF0752125.1"/>
    <property type="molecule type" value="Genomic_DNA"/>
</dbReference>
<gene>
    <name evidence="2" type="ORF">FWK35_00021374</name>
</gene>
<accession>A0A6G0YAF0</accession>
<comment type="caution">
    <text evidence="2">The sequence shown here is derived from an EMBL/GenBank/DDBJ whole genome shotgun (WGS) entry which is preliminary data.</text>
</comment>
<dbReference type="GO" id="GO:0004190">
    <property type="term" value="F:aspartic-type endopeptidase activity"/>
    <property type="evidence" value="ECO:0007669"/>
    <property type="project" value="InterPro"/>
</dbReference>
<dbReference type="InterPro" id="IPR001969">
    <property type="entry name" value="Aspartic_peptidase_AS"/>
</dbReference>
<proteinExistence type="predicted"/>
<dbReference type="Gene3D" id="2.40.70.10">
    <property type="entry name" value="Acid Proteases"/>
    <property type="match status" value="1"/>
</dbReference>